<sequence length="42" mass="4568">MRAIKHMYVSSEDTSCLGAQSDILPPSASVERRQTIESTGSK</sequence>
<protein>
    <submittedName>
        <fullName evidence="2">Uncharacterized protein</fullName>
    </submittedName>
</protein>
<evidence type="ECO:0000313" key="3">
    <source>
        <dbReference type="Proteomes" id="UP000830671"/>
    </source>
</evidence>
<dbReference type="EMBL" id="CP019471">
    <property type="protein sequence ID" value="UQC73978.1"/>
    <property type="molecule type" value="Genomic_DNA"/>
</dbReference>
<dbReference type="KEGG" id="clup:CLUP02_00625"/>
<dbReference type="AlphaFoldDB" id="A0A9Q8SBF1"/>
<dbReference type="RefSeq" id="XP_049135629.1">
    <property type="nucleotide sequence ID" value="XM_049279672.1"/>
</dbReference>
<name>A0A9Q8SBF1_9PEZI</name>
<feature type="region of interest" description="Disordered" evidence="1">
    <location>
        <begin position="18"/>
        <end position="42"/>
    </location>
</feature>
<organism evidence="2 3">
    <name type="scientific">Colletotrichum lupini</name>
    <dbReference type="NCBI Taxonomy" id="145971"/>
    <lineage>
        <taxon>Eukaryota</taxon>
        <taxon>Fungi</taxon>
        <taxon>Dikarya</taxon>
        <taxon>Ascomycota</taxon>
        <taxon>Pezizomycotina</taxon>
        <taxon>Sordariomycetes</taxon>
        <taxon>Hypocreomycetidae</taxon>
        <taxon>Glomerellales</taxon>
        <taxon>Glomerellaceae</taxon>
        <taxon>Colletotrichum</taxon>
        <taxon>Colletotrichum acutatum species complex</taxon>
    </lineage>
</organism>
<keyword evidence="3" id="KW-1185">Reference proteome</keyword>
<evidence type="ECO:0000313" key="2">
    <source>
        <dbReference type="EMBL" id="UQC73978.1"/>
    </source>
</evidence>
<dbReference type="GeneID" id="73334682"/>
<dbReference type="Proteomes" id="UP000830671">
    <property type="component" value="Chromosome 1"/>
</dbReference>
<accession>A0A9Q8SBF1</accession>
<proteinExistence type="predicted"/>
<reference evidence="2" key="1">
    <citation type="journal article" date="2021" name="Mol. Plant Microbe Interact.">
        <title>Complete Genome Sequence of the Plant-Pathogenic Fungus Colletotrichum lupini.</title>
        <authorList>
            <person name="Baroncelli R."/>
            <person name="Pensec F."/>
            <person name="Da Lio D."/>
            <person name="Boufleur T."/>
            <person name="Vicente I."/>
            <person name="Sarrocco S."/>
            <person name="Picot A."/>
            <person name="Baraldi E."/>
            <person name="Sukno S."/>
            <person name="Thon M."/>
            <person name="Le Floch G."/>
        </authorList>
    </citation>
    <scope>NUCLEOTIDE SEQUENCE</scope>
    <source>
        <strain evidence="2">IMI 504893</strain>
    </source>
</reference>
<evidence type="ECO:0000256" key="1">
    <source>
        <dbReference type="SAM" id="MobiDB-lite"/>
    </source>
</evidence>
<gene>
    <name evidence="2" type="ORF">CLUP02_00625</name>
</gene>